<evidence type="ECO:0000256" key="1">
    <source>
        <dbReference type="ARBA" id="ARBA00010879"/>
    </source>
</evidence>
<dbReference type="InterPro" id="IPR012337">
    <property type="entry name" value="RNaseH-like_sf"/>
</dbReference>
<dbReference type="Gene3D" id="3.30.70.270">
    <property type="match status" value="1"/>
</dbReference>
<dbReference type="InterPro" id="IPR050951">
    <property type="entry name" value="Retrovirus_Pol_polyprotein"/>
</dbReference>
<dbReference type="FunFam" id="3.30.420.10:FF:000032">
    <property type="entry name" value="Retrovirus-related Pol polyprotein from transposon 297-like Protein"/>
    <property type="match status" value="1"/>
</dbReference>
<sequence>MGKKDGGLLPCIDYRQLNSHIIQQPYPFPLVPATLEELRGSQVFTKLDLRGAYNLVCIHEGDEWKTAFVTPTGHYECQVMPYGLSISPSVFQTFMNEMFREFLHQFVVVYIDDILIYSRNMVLLKLRQHHLYLKLEKCEFHKPSVQFIGYNISAEGVLMDQGKDSPTSTLHHSSIDPPSCGVSPNTSPGTPLPTKHSNISSISSALHPYYIIQIQNSRLRLKLTPPPLEWVHLLSSIPVHSIHNYDVGNRELLAIKLTLEEWHHCMLFFTRFNFKITYRPGSKNMPADALSRQSSSDQPTDPEPIISPNLIVSPIIWNIDQDIQQATLQVPAPPECPEGKIYIPRSQCQDLLGTAHHGPSRFSKLDTGGPICAVMQSGMSRAALQTGPTTQPWSHLGVDFVTDLSSSGGNTCVLVIVDRFSKTCKFVPLKGLPTAMETAEHLFHQVFRHFGIPEEIVSDRGPQFISHVWKAFFKLLGVTVNLSSGYHPQTNGQTERKIQELGCYLRAYCSEDQHSWSRFLPWAEYAQNSLRQDTIGLTPFQCVLGYQPPLFPWTEEPSNVPASERMWDLAHHHLQQAVRWDKHFADARRRSSLHYQPGDLVWGEGRGRPPSPATSPRAPPTRSSSPEF</sequence>
<evidence type="ECO:0000259" key="4">
    <source>
        <dbReference type="PROSITE" id="PS50878"/>
    </source>
</evidence>
<feature type="region of interest" description="Disordered" evidence="3">
    <location>
        <begin position="162"/>
        <end position="194"/>
    </location>
</feature>
<gene>
    <name evidence="6" type="ORF">M9458_058187</name>
</gene>
<dbReference type="PROSITE" id="PS50994">
    <property type="entry name" value="INTEGRASE"/>
    <property type="match status" value="1"/>
</dbReference>
<feature type="compositionally biased region" description="Pro residues" evidence="3">
    <location>
        <begin position="609"/>
        <end position="619"/>
    </location>
</feature>
<comment type="similarity">
    <text evidence="1">Belongs to the beta type-B retroviral polymerase family. HERV class-II K(HML-2) pol subfamily.</text>
</comment>
<feature type="region of interest" description="Disordered" evidence="3">
    <location>
        <begin position="597"/>
        <end position="628"/>
    </location>
</feature>
<dbReference type="Proteomes" id="UP001529510">
    <property type="component" value="Unassembled WGS sequence"/>
</dbReference>
<dbReference type="CDD" id="cd01647">
    <property type="entry name" value="RT_LTR"/>
    <property type="match status" value="1"/>
</dbReference>
<dbReference type="AlphaFoldDB" id="A0ABD0MD07"/>
<accession>A0ABD0MD07</accession>
<dbReference type="EMBL" id="JAMKFB020000915">
    <property type="protein sequence ID" value="KAL0146556.1"/>
    <property type="molecule type" value="Genomic_DNA"/>
</dbReference>
<dbReference type="PANTHER" id="PTHR37984:SF5">
    <property type="entry name" value="PROTEIN NYNRIN-LIKE"/>
    <property type="match status" value="1"/>
</dbReference>
<dbReference type="InterPro" id="IPR000477">
    <property type="entry name" value="RT_dom"/>
</dbReference>
<dbReference type="EC" id="3.1.26.4" evidence="2"/>
<name>A0ABD0MD07_CIRMR</name>
<feature type="domain" description="Integrase catalytic" evidence="5">
    <location>
        <begin position="388"/>
        <end position="547"/>
    </location>
</feature>
<feature type="domain" description="Reverse transcriptase" evidence="4">
    <location>
        <begin position="1"/>
        <end position="174"/>
    </location>
</feature>
<dbReference type="GO" id="GO:0004523">
    <property type="term" value="F:RNA-DNA hybrid ribonuclease activity"/>
    <property type="evidence" value="ECO:0007669"/>
    <property type="project" value="UniProtKB-EC"/>
</dbReference>
<dbReference type="Gene3D" id="3.10.10.10">
    <property type="entry name" value="HIV Type 1 Reverse Transcriptase, subunit A, domain 1"/>
    <property type="match status" value="1"/>
</dbReference>
<feature type="compositionally biased region" description="Polar residues" evidence="3">
    <location>
        <begin position="182"/>
        <end position="194"/>
    </location>
</feature>
<dbReference type="Pfam" id="PF00665">
    <property type="entry name" value="rve"/>
    <property type="match status" value="1"/>
</dbReference>
<comment type="caution">
    <text evidence="6">The sequence shown here is derived from an EMBL/GenBank/DDBJ whole genome shotgun (WGS) entry which is preliminary data.</text>
</comment>
<evidence type="ECO:0000259" key="5">
    <source>
        <dbReference type="PROSITE" id="PS50994"/>
    </source>
</evidence>
<dbReference type="PROSITE" id="PS50878">
    <property type="entry name" value="RT_POL"/>
    <property type="match status" value="1"/>
</dbReference>
<dbReference type="SUPFAM" id="SSF56672">
    <property type="entry name" value="DNA/RNA polymerases"/>
    <property type="match status" value="1"/>
</dbReference>
<dbReference type="InterPro" id="IPR001584">
    <property type="entry name" value="Integrase_cat-core"/>
</dbReference>
<proteinExistence type="inferred from homology"/>
<dbReference type="InterPro" id="IPR036397">
    <property type="entry name" value="RNaseH_sf"/>
</dbReference>
<dbReference type="InterPro" id="IPR043128">
    <property type="entry name" value="Rev_trsase/Diguanyl_cyclase"/>
</dbReference>
<feature type="region of interest" description="Disordered" evidence="3">
    <location>
        <begin position="285"/>
        <end position="304"/>
    </location>
</feature>
<dbReference type="PANTHER" id="PTHR37984">
    <property type="entry name" value="PROTEIN CBG26694"/>
    <property type="match status" value="1"/>
</dbReference>
<dbReference type="Gene3D" id="3.30.420.10">
    <property type="entry name" value="Ribonuclease H-like superfamily/Ribonuclease H"/>
    <property type="match status" value="1"/>
</dbReference>
<dbReference type="GO" id="GO:0006259">
    <property type="term" value="P:DNA metabolic process"/>
    <property type="evidence" value="ECO:0007669"/>
    <property type="project" value="UniProtKB-ARBA"/>
</dbReference>
<dbReference type="SUPFAM" id="SSF53098">
    <property type="entry name" value="Ribonuclease H-like"/>
    <property type="match status" value="1"/>
</dbReference>
<keyword evidence="7" id="KW-1185">Reference proteome</keyword>
<dbReference type="InterPro" id="IPR043502">
    <property type="entry name" value="DNA/RNA_pol_sf"/>
</dbReference>
<evidence type="ECO:0000256" key="2">
    <source>
        <dbReference type="ARBA" id="ARBA00012180"/>
    </source>
</evidence>
<reference evidence="6 7" key="1">
    <citation type="submission" date="2024-05" db="EMBL/GenBank/DDBJ databases">
        <title>Genome sequencing and assembly of Indian major carp, Cirrhinus mrigala (Hamilton, 1822).</title>
        <authorList>
            <person name="Mohindra V."/>
            <person name="Chowdhury L.M."/>
            <person name="Lal K."/>
            <person name="Jena J.K."/>
        </authorList>
    </citation>
    <scope>NUCLEOTIDE SEQUENCE [LARGE SCALE GENOMIC DNA]</scope>
    <source>
        <strain evidence="6">CM1030</strain>
        <tissue evidence="6">Blood</tissue>
    </source>
</reference>
<organism evidence="6 7">
    <name type="scientific">Cirrhinus mrigala</name>
    <name type="common">Mrigala</name>
    <dbReference type="NCBI Taxonomy" id="683832"/>
    <lineage>
        <taxon>Eukaryota</taxon>
        <taxon>Metazoa</taxon>
        <taxon>Chordata</taxon>
        <taxon>Craniata</taxon>
        <taxon>Vertebrata</taxon>
        <taxon>Euteleostomi</taxon>
        <taxon>Actinopterygii</taxon>
        <taxon>Neopterygii</taxon>
        <taxon>Teleostei</taxon>
        <taxon>Ostariophysi</taxon>
        <taxon>Cypriniformes</taxon>
        <taxon>Cyprinidae</taxon>
        <taxon>Labeoninae</taxon>
        <taxon>Labeonini</taxon>
        <taxon>Cirrhinus</taxon>
    </lineage>
</organism>
<dbReference type="Pfam" id="PF00078">
    <property type="entry name" value="RVT_1"/>
    <property type="match status" value="1"/>
</dbReference>
<evidence type="ECO:0000313" key="6">
    <source>
        <dbReference type="EMBL" id="KAL0146556.1"/>
    </source>
</evidence>
<protein>
    <recommendedName>
        <fullName evidence="2">ribonuclease H</fullName>
        <ecNumber evidence="2">3.1.26.4</ecNumber>
    </recommendedName>
</protein>
<evidence type="ECO:0000313" key="7">
    <source>
        <dbReference type="Proteomes" id="UP001529510"/>
    </source>
</evidence>
<evidence type="ECO:0000256" key="3">
    <source>
        <dbReference type="SAM" id="MobiDB-lite"/>
    </source>
</evidence>